<evidence type="ECO:0000313" key="2">
    <source>
        <dbReference type="EMBL" id="ANC32264.1"/>
    </source>
</evidence>
<dbReference type="SUPFAM" id="SSF47598">
    <property type="entry name" value="Ribbon-helix-helix"/>
    <property type="match status" value="1"/>
</dbReference>
<feature type="region of interest" description="Disordered" evidence="1">
    <location>
        <begin position="82"/>
        <end position="102"/>
    </location>
</feature>
<organism evidence="2 3">
    <name type="scientific">Isoptericola dokdonensis DS-3</name>
    <dbReference type="NCBI Taxonomy" id="1300344"/>
    <lineage>
        <taxon>Bacteria</taxon>
        <taxon>Bacillati</taxon>
        <taxon>Actinomycetota</taxon>
        <taxon>Actinomycetes</taxon>
        <taxon>Micrococcales</taxon>
        <taxon>Promicromonosporaceae</taxon>
        <taxon>Isoptericola</taxon>
    </lineage>
</organism>
<evidence type="ECO:0008006" key="4">
    <source>
        <dbReference type="Google" id="ProtNLM"/>
    </source>
</evidence>
<dbReference type="Gene3D" id="1.10.1220.10">
    <property type="entry name" value="Met repressor-like"/>
    <property type="match status" value="1"/>
</dbReference>
<evidence type="ECO:0000313" key="3">
    <source>
        <dbReference type="Proteomes" id="UP000076794"/>
    </source>
</evidence>
<proteinExistence type="predicted"/>
<sequence>MTDVKHPQPGDEDPSSPGSGVPADEAPPDADVAPARKRPARKQVLLRLDPAIHDALARWAADDLRSVNAQIDMLLREALRDAGRLPRDVRPPRRPGRPPSGT</sequence>
<accession>A0A161IJN1</accession>
<feature type="region of interest" description="Disordered" evidence="1">
    <location>
        <begin position="1"/>
        <end position="41"/>
    </location>
</feature>
<evidence type="ECO:0000256" key="1">
    <source>
        <dbReference type="SAM" id="MobiDB-lite"/>
    </source>
</evidence>
<dbReference type="PATRIC" id="fig|1300344.3.peg.2754"/>
<dbReference type="AlphaFoldDB" id="A0A161IJN1"/>
<protein>
    <recommendedName>
        <fullName evidence="4">Toxin-antitoxin system HicB family antitoxin</fullName>
    </recommendedName>
</protein>
<name>A0A161IJN1_9MICO</name>
<dbReference type="InterPro" id="IPR010985">
    <property type="entry name" value="Ribbon_hlx_hlx"/>
</dbReference>
<feature type="compositionally biased region" description="Low complexity" evidence="1">
    <location>
        <begin position="21"/>
        <end position="33"/>
    </location>
</feature>
<reference evidence="2 3" key="1">
    <citation type="submission" date="2016-01" db="EMBL/GenBank/DDBJ databases">
        <title>Complete genome sequence of a soil Actinobacterium, Isoptericola dokdonensis DS-3.</title>
        <authorList>
            <person name="Kwon S.-K."/>
            <person name="Kim J.F."/>
        </authorList>
    </citation>
    <scope>NUCLEOTIDE SEQUENCE [LARGE SCALE GENOMIC DNA]</scope>
    <source>
        <strain evidence="2 3">DS-3</strain>
    </source>
</reference>
<dbReference type="KEGG" id="ido:I598_2737"/>
<dbReference type="EMBL" id="CP014209">
    <property type="protein sequence ID" value="ANC32264.1"/>
    <property type="molecule type" value="Genomic_DNA"/>
</dbReference>
<dbReference type="STRING" id="1300344.I598_2737"/>
<dbReference type="GO" id="GO:0006355">
    <property type="term" value="P:regulation of DNA-templated transcription"/>
    <property type="evidence" value="ECO:0007669"/>
    <property type="project" value="InterPro"/>
</dbReference>
<dbReference type="Proteomes" id="UP000076794">
    <property type="component" value="Chromosome"/>
</dbReference>
<gene>
    <name evidence="2" type="ORF">I598_2737</name>
</gene>
<keyword evidence="3" id="KW-1185">Reference proteome</keyword>
<dbReference type="InterPro" id="IPR013321">
    <property type="entry name" value="Arc_rbn_hlx_hlx"/>
</dbReference>
<feature type="compositionally biased region" description="Basic and acidic residues" evidence="1">
    <location>
        <begin position="82"/>
        <end position="91"/>
    </location>
</feature>
<dbReference type="RefSeq" id="WP_232314165.1">
    <property type="nucleotide sequence ID" value="NZ_CP014209.1"/>
</dbReference>